<reference evidence="2 3" key="1">
    <citation type="submission" date="2016-10" db="EMBL/GenBank/DDBJ databases">
        <title>Complete Genome Sequence of Bacillus Phage BCP12.</title>
        <authorList>
            <person name="Ghosh K."/>
            <person name="Kim K.-P."/>
        </authorList>
    </citation>
    <scope>NUCLEOTIDE SEQUENCE [LARGE SCALE GENOMIC DNA]</scope>
</reference>
<sequence>MSENLNNEMPDLNKKSQEELEQEKKQEERQVIDRLIRGVNDTYIKEYDYLSTI</sequence>
<dbReference type="Proteomes" id="UP000246806">
    <property type="component" value="Genome"/>
</dbReference>
<feature type="region of interest" description="Disordered" evidence="1">
    <location>
        <begin position="1"/>
        <end position="29"/>
    </location>
</feature>
<evidence type="ECO:0000313" key="2">
    <source>
        <dbReference type="EMBL" id="AQN32583.1"/>
    </source>
</evidence>
<dbReference type="EMBL" id="KX987999">
    <property type="protein sequence ID" value="AQN32583.1"/>
    <property type="molecule type" value="Genomic_DNA"/>
</dbReference>
<evidence type="ECO:0000256" key="1">
    <source>
        <dbReference type="SAM" id="MobiDB-lite"/>
    </source>
</evidence>
<feature type="compositionally biased region" description="Basic and acidic residues" evidence="1">
    <location>
        <begin position="11"/>
        <end position="29"/>
    </location>
</feature>
<name>A0A2S0CSE8_9CAUD</name>
<organism evidence="2 3">
    <name type="scientific">Bacillus phage BCP12</name>
    <dbReference type="NCBI Taxonomy" id="1913122"/>
    <lineage>
        <taxon>Viruses</taxon>
        <taxon>Duplodnaviria</taxon>
        <taxon>Heunggongvirae</taxon>
        <taxon>Uroviricota</taxon>
        <taxon>Caudoviricetes</taxon>
        <taxon>Herelleviridae</taxon>
        <taxon>Bastillevirinae</taxon>
        <taxon>Tsarbombavirus</taxon>
        <taxon>Tsarbombavirus BCP78</taxon>
    </lineage>
</organism>
<gene>
    <name evidence="2" type="ORF">BCP12_183</name>
</gene>
<accession>A0A2S0CSE8</accession>
<proteinExistence type="predicted"/>
<evidence type="ECO:0000313" key="3">
    <source>
        <dbReference type="Proteomes" id="UP000246806"/>
    </source>
</evidence>
<protein>
    <submittedName>
        <fullName evidence="2">Uncharacterized protein</fullName>
    </submittedName>
</protein>